<keyword evidence="1" id="KW-0378">Hydrolase</keyword>
<dbReference type="GO" id="GO:0016787">
    <property type="term" value="F:hydrolase activity"/>
    <property type="evidence" value="ECO:0007669"/>
    <property type="project" value="UniProtKB-KW"/>
</dbReference>
<dbReference type="EMBL" id="LYDR01000008">
    <property type="protein sequence ID" value="ODA36641.1"/>
    <property type="molecule type" value="Genomic_DNA"/>
</dbReference>
<gene>
    <name evidence="1" type="ORF">A6X21_15820</name>
</gene>
<name>A0A1C3ETN2_9PLAN</name>
<keyword evidence="2" id="KW-1185">Reference proteome</keyword>
<protein>
    <submittedName>
        <fullName evidence="1">Peptidyl-tRNA hydrolase</fullName>
    </submittedName>
</protein>
<comment type="caution">
    <text evidence="1">The sequence shown here is derived from an EMBL/GenBank/DDBJ whole genome shotgun (WGS) entry which is preliminary data.</text>
</comment>
<organism evidence="1 2">
    <name type="scientific">Planctopirus hydrillae</name>
    <dbReference type="NCBI Taxonomy" id="1841610"/>
    <lineage>
        <taxon>Bacteria</taxon>
        <taxon>Pseudomonadati</taxon>
        <taxon>Planctomycetota</taxon>
        <taxon>Planctomycetia</taxon>
        <taxon>Planctomycetales</taxon>
        <taxon>Planctomycetaceae</taxon>
        <taxon>Planctopirus</taxon>
    </lineage>
</organism>
<evidence type="ECO:0000313" key="1">
    <source>
        <dbReference type="EMBL" id="ODA36641.1"/>
    </source>
</evidence>
<dbReference type="Proteomes" id="UP000094828">
    <property type="component" value="Unassembled WGS sequence"/>
</dbReference>
<dbReference type="RefSeq" id="WP_068845392.1">
    <property type="nucleotide sequence ID" value="NZ_LYDR01000008.1"/>
</dbReference>
<dbReference type="STRING" id="1841610.A6X21_15820"/>
<sequence>MLANSLRWTALTLVLLTLAGWLKCASAQETSFFDRSLLADPSIVFSPTSGDEIETDRDSFTPATTVVGHHKTIVEAAYSFIDNPSSRETHSFPELLVRYGVSDRLEIRLGWNYETGGGGSVSGNSSFIEEEPLVDEIENDGDLLYGLKLFVNEQAAWLPQSSLIVQANTPTSGSLNTTQFTLCYVVGWELPNEWTIDAAMRYSATAEEEDHFNLWAPSVVLKVPVGTKYKAHLEYFGIFSDQQATAQTSQYISPGIHYLITPDLEIGIRVGWGLNGDSARFFSNVGAGWRF</sequence>
<dbReference type="Pfam" id="PF13557">
    <property type="entry name" value="Phenol_MetA_deg"/>
    <property type="match status" value="1"/>
</dbReference>
<dbReference type="AlphaFoldDB" id="A0A1C3ETN2"/>
<proteinExistence type="predicted"/>
<evidence type="ECO:0000313" key="2">
    <source>
        <dbReference type="Proteomes" id="UP000094828"/>
    </source>
</evidence>
<dbReference type="OrthoDB" id="257472at2"/>
<accession>A0A1C3ETN2</accession>
<reference evidence="1 2" key="1">
    <citation type="submission" date="2016-05" db="EMBL/GenBank/DDBJ databases">
        <title>Genomic and physiological characterization of Planctopirus sp. isolated from fresh water lake.</title>
        <authorList>
            <person name="Subhash Y."/>
            <person name="Ramana C."/>
        </authorList>
    </citation>
    <scope>NUCLEOTIDE SEQUENCE [LARGE SCALE GENOMIC DNA]</scope>
    <source>
        <strain evidence="1 2">JC280</strain>
    </source>
</reference>
<dbReference type="InterPro" id="IPR025737">
    <property type="entry name" value="FApF"/>
</dbReference>